<evidence type="ECO:0000313" key="2">
    <source>
        <dbReference type="Proteomes" id="UP000003163"/>
    </source>
</evidence>
<organism evidence="1 2">
    <name type="scientific">Edhazardia aedis (strain USNM 41457)</name>
    <name type="common">Microsporidian parasite</name>
    <dbReference type="NCBI Taxonomy" id="1003232"/>
    <lineage>
        <taxon>Eukaryota</taxon>
        <taxon>Fungi</taxon>
        <taxon>Fungi incertae sedis</taxon>
        <taxon>Microsporidia</taxon>
        <taxon>Edhazardia</taxon>
    </lineage>
</organism>
<dbReference type="AlphaFoldDB" id="J9D9I9"/>
<dbReference type="GO" id="GO:0006400">
    <property type="term" value="P:tRNA modification"/>
    <property type="evidence" value="ECO:0007669"/>
    <property type="project" value="InterPro"/>
</dbReference>
<reference evidence="1 2" key="1">
    <citation type="submission" date="2011-08" db="EMBL/GenBank/DDBJ databases">
        <authorList>
            <person name="Liu Z.J."/>
            <person name="Shi F.L."/>
            <person name="Lu J.Q."/>
            <person name="Li M."/>
            <person name="Wang Z.L."/>
        </authorList>
    </citation>
    <scope>NUCLEOTIDE SEQUENCE [LARGE SCALE GENOMIC DNA]</scope>
    <source>
        <strain evidence="1 2">USNM 41457</strain>
    </source>
</reference>
<protein>
    <submittedName>
        <fullName evidence="1">Uncharacterized protein</fullName>
    </submittedName>
</protein>
<reference evidence="2" key="2">
    <citation type="submission" date="2015-07" db="EMBL/GenBank/DDBJ databases">
        <title>Contrasting host-pathogen interactions and genome evolution in two generalist and specialist microsporidian pathogens of mosquitoes.</title>
        <authorList>
            <consortium name="The Broad Institute Genomics Platform"/>
            <consortium name="The Broad Institute Genome Sequencing Center for Infectious Disease"/>
            <person name="Cuomo C.A."/>
            <person name="Sanscrainte N.D."/>
            <person name="Goldberg J.M."/>
            <person name="Heiman D."/>
            <person name="Young S."/>
            <person name="Zeng Q."/>
            <person name="Becnel J.J."/>
            <person name="Birren B.W."/>
        </authorList>
    </citation>
    <scope>NUCLEOTIDE SEQUENCE [LARGE SCALE GENOMIC DNA]</scope>
    <source>
        <strain evidence="2">USNM 41457</strain>
    </source>
</reference>
<dbReference type="InterPro" id="IPR036511">
    <property type="entry name" value="TGT-like_sf"/>
</dbReference>
<sequence length="213" mass="25017">MCTRYESVISTEYGVLPYIIDPEQILSDKKVILYIDDIYYKKGYYAQGGTMPFHKFFNLKNTIVLKFRNGKVLKSIREHYKIKKEEYEHFISIGKPDIYQIYGTNELSNGDILEDPKDLAHFLSIKDKTRCFGTGFVNNATSNGEMLIFDDNSLSKKVDLVCKDECCEKLSEGYLSHLKHTKEINFKVFLNLHNYFQLEKYIRYVHSVNERVE</sequence>
<accession>J9D9I9</accession>
<dbReference type="Gene3D" id="3.20.20.105">
    <property type="entry name" value="Queuine tRNA-ribosyltransferase-like"/>
    <property type="match status" value="1"/>
</dbReference>
<dbReference type="EMBL" id="AFBI03000018">
    <property type="protein sequence ID" value="EJW04436.1"/>
    <property type="molecule type" value="Genomic_DNA"/>
</dbReference>
<gene>
    <name evidence="1" type="ORF">EDEG_01306</name>
</gene>
<dbReference type="Proteomes" id="UP000003163">
    <property type="component" value="Unassembled WGS sequence"/>
</dbReference>
<name>J9D9I9_EDHAE</name>
<keyword evidence="2" id="KW-1185">Reference proteome</keyword>
<dbReference type="InParanoid" id="J9D9I9"/>
<dbReference type="OMA" id="CKDECCE"/>
<dbReference type="SUPFAM" id="SSF51713">
    <property type="entry name" value="tRNA-guanine transglycosylase"/>
    <property type="match status" value="1"/>
</dbReference>
<evidence type="ECO:0000313" key="1">
    <source>
        <dbReference type="EMBL" id="EJW04436.1"/>
    </source>
</evidence>
<comment type="caution">
    <text evidence="1">The sequence shown here is derived from an EMBL/GenBank/DDBJ whole genome shotgun (WGS) entry which is preliminary data.</text>
</comment>
<proteinExistence type="predicted"/>
<dbReference type="HOGENOM" id="CLU_108567_0_0_1"/>
<dbReference type="VEuPathDB" id="MicrosporidiaDB:EDEG_01306"/>